<evidence type="ECO:0000313" key="2">
    <source>
        <dbReference type="EMBL" id="EAA23727.1"/>
    </source>
</evidence>
<evidence type="ECO:0000256" key="1">
    <source>
        <dbReference type="SAM" id="Phobius"/>
    </source>
</evidence>
<keyword evidence="1" id="KW-1133">Transmembrane helix</keyword>
<reference evidence="2 3" key="1">
    <citation type="journal article" date="2003" name="Genome Res.">
        <title>Genome analysis of F. nucleatum sub spp vincentii and its comparison with the genome of F. nucleatum ATCC 25586.</title>
        <authorList>
            <person name="Kapatral V."/>
            <person name="Ivanova N."/>
            <person name="Anderson I."/>
            <person name="Reznik G."/>
            <person name="Bhattacharyya A."/>
            <person name="Gardner W.L."/>
            <person name="Mikhailova N."/>
            <person name="Lapidus A."/>
            <person name="Larsen N."/>
            <person name="D'Souza M."/>
            <person name="Walunas T."/>
            <person name="Haselkorn R."/>
            <person name="Overbeek R."/>
            <person name="Kyrpides N."/>
        </authorList>
    </citation>
    <scope>NUCLEOTIDE SEQUENCE [LARGE SCALE GENOMIC DNA]</scope>
    <source>
        <strain evidence="2 3">ATCC 49256</strain>
    </source>
</reference>
<comment type="caution">
    <text evidence="2">The sequence shown here is derived from an EMBL/GenBank/DDBJ whole genome shotgun (WGS) entry which is preliminary data.</text>
</comment>
<accession>Q7P4Y8</accession>
<dbReference type="EMBL" id="AABF01000091">
    <property type="protein sequence ID" value="EAA23727.1"/>
    <property type="molecule type" value="Genomic_DNA"/>
</dbReference>
<organism evidence="2 3">
    <name type="scientific">Fusobacterium vincentii ATCC 49256</name>
    <dbReference type="NCBI Taxonomy" id="209882"/>
    <lineage>
        <taxon>Bacteria</taxon>
        <taxon>Fusobacteriati</taxon>
        <taxon>Fusobacteriota</taxon>
        <taxon>Fusobacteriia</taxon>
        <taxon>Fusobacteriales</taxon>
        <taxon>Fusobacteriaceae</taxon>
        <taxon>Fusobacterium</taxon>
    </lineage>
</organism>
<keyword evidence="1" id="KW-0812">Transmembrane</keyword>
<dbReference type="AlphaFoldDB" id="Q7P4Y8"/>
<sequence length="60" mass="7401">MHFQLKKKMMNYNLVILNLKMLILSIYTGSFKLQNINLLIAKQYFKCFCWSKWSWKKYNC</sequence>
<name>Q7P4Y8_FUSVC</name>
<gene>
    <name evidence="2" type="ORF">FNV0556</name>
</gene>
<feature type="transmembrane region" description="Helical" evidence="1">
    <location>
        <begin position="12"/>
        <end position="29"/>
    </location>
</feature>
<protein>
    <submittedName>
        <fullName evidence="2">Uncharacterized protein</fullName>
    </submittedName>
</protein>
<keyword evidence="1" id="KW-0472">Membrane</keyword>
<proteinExistence type="predicted"/>
<evidence type="ECO:0000313" key="3">
    <source>
        <dbReference type="Proteomes" id="UP000006454"/>
    </source>
</evidence>
<dbReference type="Proteomes" id="UP000006454">
    <property type="component" value="Unassembled WGS sequence"/>
</dbReference>